<feature type="region of interest" description="Disordered" evidence="10">
    <location>
        <begin position="294"/>
        <end position="321"/>
    </location>
</feature>
<dbReference type="Proteomes" id="UP001500630">
    <property type="component" value="Unassembled WGS sequence"/>
</dbReference>
<keyword evidence="8" id="KW-0378">Hydrolase</keyword>
<organism evidence="13 14">
    <name type="scientific">Nonomuraea rosea</name>
    <dbReference type="NCBI Taxonomy" id="638574"/>
    <lineage>
        <taxon>Bacteria</taxon>
        <taxon>Bacillati</taxon>
        <taxon>Actinomycetota</taxon>
        <taxon>Actinomycetes</taxon>
        <taxon>Streptosporangiales</taxon>
        <taxon>Streptosporangiaceae</taxon>
        <taxon>Nonomuraea</taxon>
    </lineage>
</organism>
<dbReference type="RefSeq" id="WP_345571124.1">
    <property type="nucleotide sequence ID" value="NZ_BAABDQ010000025.1"/>
</dbReference>
<dbReference type="InterPro" id="IPR029058">
    <property type="entry name" value="AB_hydrolase_fold"/>
</dbReference>
<dbReference type="PANTHER" id="PTHR43722">
    <property type="entry name" value="PROLINE IMINOPEPTIDASE"/>
    <property type="match status" value="1"/>
</dbReference>
<evidence type="ECO:0000256" key="8">
    <source>
        <dbReference type="ARBA" id="ARBA00022801"/>
    </source>
</evidence>
<evidence type="ECO:0000256" key="2">
    <source>
        <dbReference type="ARBA" id="ARBA00004496"/>
    </source>
</evidence>
<evidence type="ECO:0000256" key="9">
    <source>
        <dbReference type="ARBA" id="ARBA00029605"/>
    </source>
</evidence>
<proteinExistence type="inferred from homology"/>
<sequence>MASFARLAGRAATGAGVLALSPVFGLAGLAGMAMVGAGPQVFTVTGLAVFAAMFFLGLLLCVPRPGVAWGRWLRAVLILGVEVAVVWQVAGATSRPAPGVAAPPQVPGQREWRLTTGSRLAYVRIAPKRVTHPDPVVFLHGGPGVADLAGDAAFFGRLAADGHQVYVYDQLGAGRSERLADPREYGLTRDVADLEAIRQAVGARRLNLVARDYGAQLAAAYLVRHPDRVAGAVLYSPAGLDRPSAAASLPATGARLEPRVLAVYTLLRVEPRAAHAFAGDRELESYLDLARRRTPGPCATDSNTPPGPKGGSDGAGGLNGSGGSGGYAGLAERALSDPLRESLARSPVPVLIVKGACDEQSWSSAAAYRRALPAARFAYAGDGAAYLKALRAFLAGRPIDAYDGADPPPGYRGPI</sequence>
<evidence type="ECO:0000256" key="10">
    <source>
        <dbReference type="SAM" id="MobiDB-lite"/>
    </source>
</evidence>
<name>A0ABP6YSK6_9ACTN</name>
<evidence type="ECO:0000256" key="1">
    <source>
        <dbReference type="ARBA" id="ARBA00001585"/>
    </source>
</evidence>
<feature type="compositionally biased region" description="Gly residues" evidence="10">
    <location>
        <begin position="309"/>
        <end position="321"/>
    </location>
</feature>
<evidence type="ECO:0000313" key="14">
    <source>
        <dbReference type="Proteomes" id="UP001500630"/>
    </source>
</evidence>
<keyword evidence="11" id="KW-1133">Transmembrane helix</keyword>
<evidence type="ECO:0000256" key="7">
    <source>
        <dbReference type="ARBA" id="ARBA00022670"/>
    </source>
</evidence>
<evidence type="ECO:0000256" key="5">
    <source>
        <dbReference type="ARBA" id="ARBA00022438"/>
    </source>
</evidence>
<dbReference type="Pfam" id="PF00561">
    <property type="entry name" value="Abhydrolase_1"/>
    <property type="match status" value="1"/>
</dbReference>
<evidence type="ECO:0000256" key="11">
    <source>
        <dbReference type="SAM" id="Phobius"/>
    </source>
</evidence>
<protein>
    <recommendedName>
        <fullName evidence="4">prolyl aminopeptidase</fullName>
        <ecNumber evidence="4">3.4.11.5</ecNumber>
    </recommendedName>
    <alternativeName>
        <fullName evidence="9">Prolyl aminopeptidase</fullName>
    </alternativeName>
</protein>
<reference evidence="14" key="1">
    <citation type="journal article" date="2019" name="Int. J. Syst. Evol. Microbiol.">
        <title>The Global Catalogue of Microorganisms (GCM) 10K type strain sequencing project: providing services to taxonomists for standard genome sequencing and annotation.</title>
        <authorList>
            <consortium name="The Broad Institute Genomics Platform"/>
            <consortium name="The Broad Institute Genome Sequencing Center for Infectious Disease"/>
            <person name="Wu L."/>
            <person name="Ma J."/>
        </authorList>
    </citation>
    <scope>NUCLEOTIDE SEQUENCE [LARGE SCALE GENOMIC DNA]</scope>
    <source>
        <strain evidence="14">JCM 17326</strain>
    </source>
</reference>
<dbReference type="PRINTS" id="PR00793">
    <property type="entry name" value="PROAMNOPTASE"/>
</dbReference>
<comment type="catalytic activity">
    <reaction evidence="1">
        <text>Release of N-terminal proline from a peptide.</text>
        <dbReference type="EC" id="3.4.11.5"/>
    </reaction>
</comment>
<comment type="subcellular location">
    <subcellularLocation>
        <location evidence="2">Cytoplasm</location>
    </subcellularLocation>
</comment>
<feature type="transmembrane region" description="Helical" evidence="11">
    <location>
        <begin position="41"/>
        <end position="60"/>
    </location>
</feature>
<evidence type="ECO:0000256" key="6">
    <source>
        <dbReference type="ARBA" id="ARBA00022490"/>
    </source>
</evidence>
<comment type="similarity">
    <text evidence="3">Belongs to the peptidase S33 family.</text>
</comment>
<dbReference type="InterPro" id="IPR005944">
    <property type="entry name" value="Pro_iminopeptidase"/>
</dbReference>
<feature type="domain" description="AB hydrolase-1" evidence="12">
    <location>
        <begin position="135"/>
        <end position="250"/>
    </location>
</feature>
<evidence type="ECO:0000313" key="13">
    <source>
        <dbReference type="EMBL" id="GAA3589669.1"/>
    </source>
</evidence>
<feature type="transmembrane region" description="Helical" evidence="11">
    <location>
        <begin position="72"/>
        <end position="90"/>
    </location>
</feature>
<dbReference type="InterPro" id="IPR002410">
    <property type="entry name" value="Peptidase_S33"/>
</dbReference>
<accession>A0ABP6YSK6</accession>
<feature type="transmembrane region" description="Helical" evidence="11">
    <location>
        <begin position="12"/>
        <end position="35"/>
    </location>
</feature>
<dbReference type="Gene3D" id="3.40.50.1820">
    <property type="entry name" value="alpha/beta hydrolase"/>
    <property type="match status" value="1"/>
</dbReference>
<dbReference type="PANTHER" id="PTHR43722:SF1">
    <property type="entry name" value="PROLINE IMINOPEPTIDASE"/>
    <property type="match status" value="1"/>
</dbReference>
<dbReference type="SUPFAM" id="SSF53474">
    <property type="entry name" value="alpha/beta-Hydrolases"/>
    <property type="match status" value="1"/>
</dbReference>
<evidence type="ECO:0000256" key="4">
    <source>
        <dbReference type="ARBA" id="ARBA00012568"/>
    </source>
</evidence>
<keyword evidence="11" id="KW-0812">Transmembrane</keyword>
<comment type="caution">
    <text evidence="13">The sequence shown here is derived from an EMBL/GenBank/DDBJ whole genome shotgun (WGS) entry which is preliminary data.</text>
</comment>
<keyword evidence="6" id="KW-0963">Cytoplasm</keyword>
<evidence type="ECO:0000259" key="12">
    <source>
        <dbReference type="Pfam" id="PF00561"/>
    </source>
</evidence>
<dbReference type="EMBL" id="BAABDQ010000025">
    <property type="protein sequence ID" value="GAA3589669.1"/>
    <property type="molecule type" value="Genomic_DNA"/>
</dbReference>
<gene>
    <name evidence="13" type="ORF">GCM10022419_085180</name>
</gene>
<keyword evidence="11" id="KW-0472">Membrane</keyword>
<keyword evidence="7" id="KW-0645">Protease</keyword>
<keyword evidence="5" id="KW-0031">Aminopeptidase</keyword>
<dbReference type="EC" id="3.4.11.5" evidence="4"/>
<evidence type="ECO:0000256" key="3">
    <source>
        <dbReference type="ARBA" id="ARBA00010088"/>
    </source>
</evidence>
<dbReference type="InterPro" id="IPR000073">
    <property type="entry name" value="AB_hydrolase_1"/>
</dbReference>
<keyword evidence="14" id="KW-1185">Reference proteome</keyword>